<proteinExistence type="predicted"/>
<evidence type="ECO:0000313" key="3">
    <source>
        <dbReference type="Proteomes" id="UP000027135"/>
    </source>
</evidence>
<protein>
    <submittedName>
        <fullName evidence="2">Uncharacterized protein</fullName>
    </submittedName>
</protein>
<feature type="region of interest" description="Disordered" evidence="1">
    <location>
        <begin position="70"/>
        <end position="112"/>
    </location>
</feature>
<dbReference type="Proteomes" id="UP000027135">
    <property type="component" value="Unassembled WGS sequence"/>
</dbReference>
<feature type="region of interest" description="Disordered" evidence="1">
    <location>
        <begin position="28"/>
        <end position="51"/>
    </location>
</feature>
<feature type="compositionally biased region" description="Polar residues" evidence="1">
    <location>
        <begin position="95"/>
        <end position="112"/>
    </location>
</feature>
<evidence type="ECO:0000256" key="1">
    <source>
        <dbReference type="SAM" id="MobiDB-lite"/>
    </source>
</evidence>
<feature type="compositionally biased region" description="Basic and acidic residues" evidence="1">
    <location>
        <begin position="38"/>
        <end position="49"/>
    </location>
</feature>
<sequence length="112" mass="12358">MRSDHSIPAAGLIISSLLQTDQLLRRKMHGKQLKSRTVRAESETSRNSDLETEIEMPCGQLECFNEASSSEVGNSVLRTEDEPENSAVEAREGTENTGNLQQANMFCKNTAT</sequence>
<feature type="compositionally biased region" description="Basic residues" evidence="1">
    <location>
        <begin position="28"/>
        <end position="37"/>
    </location>
</feature>
<name>A0A067QX10_ZOONE</name>
<accession>A0A067QX10</accession>
<gene>
    <name evidence="2" type="ORF">L798_11495</name>
</gene>
<evidence type="ECO:0000313" key="2">
    <source>
        <dbReference type="EMBL" id="KDR14855.1"/>
    </source>
</evidence>
<dbReference type="EMBL" id="KK852859">
    <property type="protein sequence ID" value="KDR14855.1"/>
    <property type="molecule type" value="Genomic_DNA"/>
</dbReference>
<dbReference type="InParanoid" id="A0A067QX10"/>
<organism evidence="2 3">
    <name type="scientific">Zootermopsis nevadensis</name>
    <name type="common">Dampwood termite</name>
    <dbReference type="NCBI Taxonomy" id="136037"/>
    <lineage>
        <taxon>Eukaryota</taxon>
        <taxon>Metazoa</taxon>
        <taxon>Ecdysozoa</taxon>
        <taxon>Arthropoda</taxon>
        <taxon>Hexapoda</taxon>
        <taxon>Insecta</taxon>
        <taxon>Pterygota</taxon>
        <taxon>Neoptera</taxon>
        <taxon>Polyneoptera</taxon>
        <taxon>Dictyoptera</taxon>
        <taxon>Blattodea</taxon>
        <taxon>Blattoidea</taxon>
        <taxon>Termitoidae</taxon>
        <taxon>Termopsidae</taxon>
        <taxon>Zootermopsis</taxon>
    </lineage>
</organism>
<reference evidence="2 3" key="1">
    <citation type="journal article" date="2014" name="Nat. Commun.">
        <title>Molecular traces of alternative social organization in a termite genome.</title>
        <authorList>
            <person name="Terrapon N."/>
            <person name="Li C."/>
            <person name="Robertson H.M."/>
            <person name="Ji L."/>
            <person name="Meng X."/>
            <person name="Booth W."/>
            <person name="Chen Z."/>
            <person name="Childers C.P."/>
            <person name="Glastad K.M."/>
            <person name="Gokhale K."/>
            <person name="Gowin J."/>
            <person name="Gronenberg W."/>
            <person name="Hermansen R.A."/>
            <person name="Hu H."/>
            <person name="Hunt B.G."/>
            <person name="Huylmans A.K."/>
            <person name="Khalil S.M."/>
            <person name="Mitchell R.D."/>
            <person name="Munoz-Torres M.C."/>
            <person name="Mustard J.A."/>
            <person name="Pan H."/>
            <person name="Reese J.T."/>
            <person name="Scharf M.E."/>
            <person name="Sun F."/>
            <person name="Vogel H."/>
            <person name="Xiao J."/>
            <person name="Yang W."/>
            <person name="Yang Z."/>
            <person name="Yang Z."/>
            <person name="Zhou J."/>
            <person name="Zhu J."/>
            <person name="Brent C.S."/>
            <person name="Elsik C.G."/>
            <person name="Goodisman M.A."/>
            <person name="Liberles D.A."/>
            <person name="Roe R.M."/>
            <person name="Vargo E.L."/>
            <person name="Vilcinskas A."/>
            <person name="Wang J."/>
            <person name="Bornberg-Bauer E."/>
            <person name="Korb J."/>
            <person name="Zhang G."/>
            <person name="Liebig J."/>
        </authorList>
    </citation>
    <scope>NUCLEOTIDE SEQUENCE [LARGE SCALE GENOMIC DNA]</scope>
    <source>
        <tissue evidence="2">Whole organism</tissue>
    </source>
</reference>
<dbReference type="AlphaFoldDB" id="A0A067QX10"/>
<keyword evidence="3" id="KW-1185">Reference proteome</keyword>